<dbReference type="InterPro" id="IPR001130">
    <property type="entry name" value="TatD-like"/>
</dbReference>
<comment type="similarity">
    <text evidence="1">Belongs to the metallo-dependent hydrolases superfamily. TatD-type hydrolase family.</text>
</comment>
<evidence type="ECO:0000256" key="2">
    <source>
        <dbReference type="ARBA" id="ARBA00022723"/>
    </source>
</evidence>
<dbReference type="InterPro" id="IPR018228">
    <property type="entry name" value="DNase_TatD-rel_CS"/>
</dbReference>
<dbReference type="PANTHER" id="PTHR46124">
    <property type="entry name" value="D-AMINOACYL-TRNA DEACYLASE"/>
    <property type="match status" value="1"/>
</dbReference>
<dbReference type="Proteomes" id="UP000483432">
    <property type="component" value="Unassembled WGS sequence"/>
</dbReference>
<feature type="binding site" evidence="4">
    <location>
        <position position="31"/>
    </location>
    <ligand>
        <name>a divalent metal cation</name>
        <dbReference type="ChEBI" id="CHEBI:60240"/>
        <label>1</label>
    </ligand>
</feature>
<evidence type="ECO:0000256" key="3">
    <source>
        <dbReference type="ARBA" id="ARBA00022801"/>
    </source>
</evidence>
<evidence type="ECO:0000313" key="6">
    <source>
        <dbReference type="Proteomes" id="UP000483432"/>
    </source>
</evidence>
<feature type="binding site" evidence="4">
    <location>
        <position position="153"/>
    </location>
    <ligand>
        <name>a divalent metal cation</name>
        <dbReference type="ChEBI" id="CHEBI:60240"/>
        <label>2</label>
    </ligand>
</feature>
<evidence type="ECO:0000256" key="4">
    <source>
        <dbReference type="PIRSR" id="PIRSR005902-1"/>
    </source>
</evidence>
<dbReference type="PROSITE" id="PS01090">
    <property type="entry name" value="TATD_2"/>
    <property type="match status" value="1"/>
</dbReference>
<feature type="binding site" evidence="4">
    <location>
        <position position="117"/>
    </location>
    <ligand>
        <name>a divalent metal cation</name>
        <dbReference type="ChEBI" id="CHEBI:60240"/>
        <label>1</label>
    </ligand>
</feature>
<keyword evidence="3 5" id="KW-0378">Hydrolase</keyword>
<dbReference type="EMBL" id="JAAFGW010000228">
    <property type="protein sequence ID" value="NDP49224.1"/>
    <property type="molecule type" value="Genomic_DNA"/>
</dbReference>
<dbReference type="InterPro" id="IPR032466">
    <property type="entry name" value="Metal_Hydrolase"/>
</dbReference>
<sequence length="280" mass="30819">MTATHKTASPVAPFLHATPSDTAAAYFIDTHCHLDAAEFNAERDAEYARAVAAGVAIQIIPAVSRDSFATVAAACERYPGCLPAWGLHPMLLDVHHPEHLAELRAQIEKKRPIAVGEIGLDLFVSHLDYATQEYFYVEQLKLAQEYDLPVLLHCRKANDKILKHLRKIKVRGGIAHAFNGSPQQANEFIKLGFKLGFGGAFTWPRANNLRRLAVDLPLEAIVLETDSPDIPPVWIGHGRNAPGELPRIAQVLAELRQMELADIRDATTRNALAVLGLTHD</sequence>
<accession>A0A7C9TBN1</accession>
<dbReference type="PANTHER" id="PTHR46124:SF2">
    <property type="entry name" value="D-AMINOACYL-TRNA DEACYLASE"/>
    <property type="match status" value="1"/>
</dbReference>
<dbReference type="AlphaFoldDB" id="A0A7C9TBN1"/>
<reference evidence="5 6" key="1">
    <citation type="submission" date="2019-09" db="EMBL/GenBank/DDBJ databases">
        <title>H2 Metabolism Revealed by Metagenomic Analysis in Subglacial Sediment of East Antarctica.</title>
        <authorList>
            <person name="Yang Z."/>
            <person name="Zhang Y."/>
            <person name="Lv Y."/>
            <person name="Yan W."/>
            <person name="Xiao X."/>
            <person name="Sun B."/>
            <person name="Ma H."/>
        </authorList>
    </citation>
    <scope>NUCLEOTIDE SEQUENCE [LARGE SCALE GENOMIC DNA]</scope>
    <source>
        <strain evidence="5">Bin2_2</strain>
    </source>
</reference>
<keyword evidence="2 4" id="KW-0479">Metal-binding</keyword>
<name>A0A7C9TBN1_9PROT</name>
<dbReference type="GO" id="GO:0016788">
    <property type="term" value="F:hydrolase activity, acting on ester bonds"/>
    <property type="evidence" value="ECO:0007669"/>
    <property type="project" value="InterPro"/>
</dbReference>
<dbReference type="PROSITE" id="PS01137">
    <property type="entry name" value="TATD_1"/>
    <property type="match status" value="1"/>
</dbReference>
<dbReference type="PROSITE" id="PS01091">
    <property type="entry name" value="TATD_3"/>
    <property type="match status" value="1"/>
</dbReference>
<proteinExistence type="inferred from homology"/>
<dbReference type="CDD" id="cd01310">
    <property type="entry name" value="TatD_DNAse"/>
    <property type="match status" value="1"/>
</dbReference>
<protein>
    <submittedName>
        <fullName evidence="5">TatD family hydrolase</fullName>
    </submittedName>
</protein>
<dbReference type="Gene3D" id="3.20.20.140">
    <property type="entry name" value="Metal-dependent hydrolases"/>
    <property type="match status" value="1"/>
</dbReference>
<feature type="binding site" evidence="4">
    <location>
        <position position="226"/>
    </location>
    <ligand>
        <name>a divalent metal cation</name>
        <dbReference type="ChEBI" id="CHEBI:60240"/>
        <label>1</label>
    </ligand>
</feature>
<comment type="caution">
    <text evidence="5">The sequence shown here is derived from an EMBL/GenBank/DDBJ whole genome shotgun (WGS) entry which is preliminary data.</text>
</comment>
<feature type="binding site" evidence="4">
    <location>
        <position position="33"/>
    </location>
    <ligand>
        <name>a divalent metal cation</name>
        <dbReference type="ChEBI" id="CHEBI:60240"/>
        <label>1</label>
    </ligand>
</feature>
<dbReference type="PIRSF" id="PIRSF005902">
    <property type="entry name" value="DNase_TatD"/>
    <property type="match status" value="1"/>
</dbReference>
<dbReference type="SUPFAM" id="SSF51556">
    <property type="entry name" value="Metallo-dependent hydrolases"/>
    <property type="match status" value="1"/>
</dbReference>
<dbReference type="FunFam" id="3.20.20.140:FF:000005">
    <property type="entry name" value="TatD family hydrolase"/>
    <property type="match status" value="1"/>
</dbReference>
<feature type="binding site" evidence="4">
    <location>
        <position position="176"/>
    </location>
    <ligand>
        <name>a divalent metal cation</name>
        <dbReference type="ChEBI" id="CHEBI:60240"/>
        <label>2</label>
    </ligand>
</feature>
<organism evidence="5 6">
    <name type="scientific">Sulfuriferula multivorans</name>
    <dbReference type="NCBI Taxonomy" id="1559896"/>
    <lineage>
        <taxon>Bacteria</taxon>
        <taxon>Pseudomonadati</taxon>
        <taxon>Pseudomonadota</taxon>
        <taxon>Betaproteobacteria</taxon>
        <taxon>Nitrosomonadales</taxon>
        <taxon>Sulfuricellaceae</taxon>
        <taxon>Sulfuriferula</taxon>
    </lineage>
</organism>
<evidence type="ECO:0000256" key="1">
    <source>
        <dbReference type="ARBA" id="ARBA00009275"/>
    </source>
</evidence>
<gene>
    <name evidence="5" type="ORF">GZ085_12720</name>
</gene>
<evidence type="ECO:0000313" key="5">
    <source>
        <dbReference type="EMBL" id="NDP49224.1"/>
    </source>
</evidence>
<dbReference type="GO" id="GO:0046872">
    <property type="term" value="F:metal ion binding"/>
    <property type="evidence" value="ECO:0007669"/>
    <property type="project" value="UniProtKB-KW"/>
</dbReference>
<dbReference type="Pfam" id="PF01026">
    <property type="entry name" value="TatD_DNase"/>
    <property type="match status" value="1"/>
</dbReference>